<evidence type="ECO:0000313" key="3">
    <source>
        <dbReference type="EMBL" id="ACZ83834.1"/>
    </source>
</evidence>
<feature type="region of interest" description="Disordered" evidence="1">
    <location>
        <begin position="151"/>
        <end position="170"/>
    </location>
</feature>
<accession>D2B6C1</accession>
<proteinExistence type="predicted"/>
<dbReference type="STRING" id="479432.Sros_0820"/>
<dbReference type="Gene3D" id="1.10.10.10">
    <property type="entry name" value="Winged helix-like DNA-binding domain superfamily/Winged helix DNA-binding domain"/>
    <property type="match status" value="1"/>
</dbReference>
<gene>
    <name evidence="3" type="ordered locus">Sros_0820</name>
</gene>
<dbReference type="InterPro" id="IPR039422">
    <property type="entry name" value="MarR/SlyA-like"/>
</dbReference>
<dbReference type="InterPro" id="IPR036388">
    <property type="entry name" value="WH-like_DNA-bd_sf"/>
</dbReference>
<name>D2B6C1_STRRD</name>
<dbReference type="HOGENOM" id="CLU_083287_2_2_11"/>
<dbReference type="PANTHER" id="PTHR33164:SF99">
    <property type="entry name" value="MARR FAMILY REGULATORY PROTEIN"/>
    <property type="match status" value="1"/>
</dbReference>
<sequence length="170" mass="19007">MHDTGDWLDEREDRVWSAFFEMQVLFWRRLAQQLQQDTGLSEPDLAILTALVRAPEGQLRAYELSDVTQFEKSRLHHHLTRMARRGLVTRESCPESSRASVIAVTPEGRAAITDAAPKRAAHIRQWLIDPLDAGQLDTLAEISEAMRDRLLAAGPPPGARRADCADGSPD</sequence>
<dbReference type="GO" id="GO:0003700">
    <property type="term" value="F:DNA-binding transcription factor activity"/>
    <property type="evidence" value="ECO:0007669"/>
    <property type="project" value="InterPro"/>
</dbReference>
<dbReference type="PANTHER" id="PTHR33164">
    <property type="entry name" value="TRANSCRIPTIONAL REGULATOR, MARR FAMILY"/>
    <property type="match status" value="1"/>
</dbReference>
<protein>
    <submittedName>
        <fullName evidence="3">MarR-family regulatory protein</fullName>
    </submittedName>
</protein>
<dbReference type="SMART" id="SM00347">
    <property type="entry name" value="HTH_MARR"/>
    <property type="match status" value="1"/>
</dbReference>
<evidence type="ECO:0000256" key="1">
    <source>
        <dbReference type="SAM" id="MobiDB-lite"/>
    </source>
</evidence>
<dbReference type="eggNOG" id="COG1846">
    <property type="taxonomic scope" value="Bacteria"/>
</dbReference>
<dbReference type="SUPFAM" id="SSF46785">
    <property type="entry name" value="Winged helix' DNA-binding domain"/>
    <property type="match status" value="1"/>
</dbReference>
<dbReference type="KEGG" id="sro:Sros_0820"/>
<dbReference type="Pfam" id="PF12802">
    <property type="entry name" value="MarR_2"/>
    <property type="match status" value="1"/>
</dbReference>
<evidence type="ECO:0000259" key="2">
    <source>
        <dbReference type="PROSITE" id="PS50995"/>
    </source>
</evidence>
<dbReference type="PROSITE" id="PS50995">
    <property type="entry name" value="HTH_MARR_2"/>
    <property type="match status" value="1"/>
</dbReference>
<evidence type="ECO:0000313" key="4">
    <source>
        <dbReference type="Proteomes" id="UP000002029"/>
    </source>
</evidence>
<organism evidence="3 4">
    <name type="scientific">Streptosporangium roseum (strain ATCC 12428 / DSM 43021 / JCM 3005 / KCTC 9067 / NCIMB 10171 / NRRL 2505 / NI 9100)</name>
    <dbReference type="NCBI Taxonomy" id="479432"/>
    <lineage>
        <taxon>Bacteria</taxon>
        <taxon>Bacillati</taxon>
        <taxon>Actinomycetota</taxon>
        <taxon>Actinomycetes</taxon>
        <taxon>Streptosporangiales</taxon>
        <taxon>Streptosporangiaceae</taxon>
        <taxon>Streptosporangium</taxon>
    </lineage>
</organism>
<dbReference type="EMBL" id="CP001814">
    <property type="protein sequence ID" value="ACZ83834.1"/>
    <property type="molecule type" value="Genomic_DNA"/>
</dbReference>
<dbReference type="GO" id="GO:0006950">
    <property type="term" value="P:response to stress"/>
    <property type="evidence" value="ECO:0007669"/>
    <property type="project" value="TreeGrafter"/>
</dbReference>
<reference evidence="3 4" key="1">
    <citation type="journal article" date="2010" name="Stand. Genomic Sci.">
        <title>Complete genome sequence of Streptosporangium roseum type strain (NI 9100).</title>
        <authorList>
            <person name="Nolan M."/>
            <person name="Sikorski J."/>
            <person name="Jando M."/>
            <person name="Lucas S."/>
            <person name="Lapidus A."/>
            <person name="Glavina Del Rio T."/>
            <person name="Chen F."/>
            <person name="Tice H."/>
            <person name="Pitluck S."/>
            <person name="Cheng J.F."/>
            <person name="Chertkov O."/>
            <person name="Sims D."/>
            <person name="Meincke L."/>
            <person name="Brettin T."/>
            <person name="Han C."/>
            <person name="Detter J.C."/>
            <person name="Bruce D."/>
            <person name="Goodwin L."/>
            <person name="Land M."/>
            <person name="Hauser L."/>
            <person name="Chang Y.J."/>
            <person name="Jeffries C.D."/>
            <person name="Ivanova N."/>
            <person name="Mavromatis K."/>
            <person name="Mikhailova N."/>
            <person name="Chen A."/>
            <person name="Palaniappan K."/>
            <person name="Chain P."/>
            <person name="Rohde M."/>
            <person name="Goker M."/>
            <person name="Bristow J."/>
            <person name="Eisen J.A."/>
            <person name="Markowitz V."/>
            <person name="Hugenholtz P."/>
            <person name="Kyrpides N.C."/>
            <person name="Klenk H.P."/>
        </authorList>
    </citation>
    <scope>NUCLEOTIDE SEQUENCE [LARGE SCALE GENOMIC DNA]</scope>
    <source>
        <strain evidence="4">ATCC 12428 / DSM 43021 / JCM 3005 / NI 9100</strain>
    </source>
</reference>
<dbReference type="InterPro" id="IPR036390">
    <property type="entry name" value="WH_DNA-bd_sf"/>
</dbReference>
<dbReference type="AlphaFoldDB" id="D2B6C1"/>
<feature type="domain" description="HTH marR-type" evidence="2">
    <location>
        <begin position="1"/>
        <end position="148"/>
    </location>
</feature>
<dbReference type="InterPro" id="IPR000835">
    <property type="entry name" value="HTH_MarR-typ"/>
</dbReference>
<dbReference type="RefSeq" id="WP_012887580.1">
    <property type="nucleotide sequence ID" value="NC_013595.1"/>
</dbReference>
<dbReference type="Proteomes" id="UP000002029">
    <property type="component" value="Chromosome"/>
</dbReference>
<keyword evidence="4" id="KW-1185">Reference proteome</keyword>
<dbReference type="OrthoDB" id="8635520at2"/>